<proteinExistence type="predicted"/>
<name>A0A2S5T044_9BURK</name>
<dbReference type="InterPro" id="IPR038162">
    <property type="entry name" value="SoxY_sf"/>
</dbReference>
<dbReference type="InterPro" id="IPR032711">
    <property type="entry name" value="SoxY"/>
</dbReference>
<dbReference type="NCBIfam" id="TIGR04488">
    <property type="entry name" value="SoxY_true_GGCGG"/>
    <property type="match status" value="1"/>
</dbReference>
<dbReference type="InterPro" id="IPR006311">
    <property type="entry name" value="TAT_signal"/>
</dbReference>
<dbReference type="AlphaFoldDB" id="A0A2S5T044"/>
<accession>A0A2S5T044</accession>
<dbReference type="Proteomes" id="UP000239406">
    <property type="component" value="Unassembled WGS sequence"/>
</dbReference>
<dbReference type="Pfam" id="PF13501">
    <property type="entry name" value="SoxY"/>
    <property type="match status" value="1"/>
</dbReference>
<sequence length="153" mass="15676">MGNRRQFLHTSASMAVLGLAASAGLLPAAAQAAWNKSAFDAKGLAEVVKALGGAAPVESPDVRLHAPEIAENGNVVRVGVSTTLPGATRLALLVDKNPNTLAALFDIPAGTEPNVAFNIKMSQTSTVYALVQAGDRFYFAAREVTVTLGGCGA</sequence>
<evidence type="ECO:0000313" key="1">
    <source>
        <dbReference type="EMBL" id="PPE68364.1"/>
    </source>
</evidence>
<dbReference type="InterPro" id="IPR016568">
    <property type="entry name" value="Sulphur_oxidation_SoxY"/>
</dbReference>
<protein>
    <submittedName>
        <fullName evidence="1">Thiosulfate oxidation carrier protein SoxY</fullName>
    </submittedName>
</protein>
<dbReference type="EMBL" id="PSNY01000030">
    <property type="protein sequence ID" value="PPE68364.1"/>
    <property type="molecule type" value="Genomic_DNA"/>
</dbReference>
<keyword evidence="2" id="KW-1185">Reference proteome</keyword>
<comment type="caution">
    <text evidence="1">The sequence shown here is derived from an EMBL/GenBank/DDBJ whole genome shotgun (WGS) entry which is preliminary data.</text>
</comment>
<dbReference type="RefSeq" id="WP_104358988.1">
    <property type="nucleotide sequence ID" value="NZ_CALFFA010000021.1"/>
</dbReference>
<dbReference type="PIRSF" id="PIRSF010312">
    <property type="entry name" value="Sulphur_oxidation_SoxY"/>
    <property type="match status" value="1"/>
</dbReference>
<organism evidence="1 2">
    <name type="scientific">Caldimonas thermodepolymerans</name>
    <dbReference type="NCBI Taxonomy" id="215580"/>
    <lineage>
        <taxon>Bacteria</taxon>
        <taxon>Pseudomonadati</taxon>
        <taxon>Pseudomonadota</taxon>
        <taxon>Betaproteobacteria</taxon>
        <taxon>Burkholderiales</taxon>
        <taxon>Sphaerotilaceae</taxon>
        <taxon>Caldimonas</taxon>
    </lineage>
</organism>
<dbReference type="PROSITE" id="PS51318">
    <property type="entry name" value="TAT"/>
    <property type="match status" value="1"/>
</dbReference>
<reference evidence="1 2" key="1">
    <citation type="submission" date="2018-02" db="EMBL/GenBank/DDBJ databases">
        <title>Reclassifiation of [Polyangium] brachysporum DSM 7029 as Guopingzhaonella breviflexa gen. nov., sp. nov., a member of the family Comamonadaceae.</title>
        <authorList>
            <person name="Tang B."/>
        </authorList>
    </citation>
    <scope>NUCLEOTIDE SEQUENCE [LARGE SCALE GENOMIC DNA]</scope>
    <source>
        <strain evidence="1 2">DSM 15344</strain>
    </source>
</reference>
<gene>
    <name evidence="1" type="primary">soxY</name>
    <name evidence="1" type="ORF">C1702_17425</name>
</gene>
<evidence type="ECO:0000313" key="2">
    <source>
        <dbReference type="Proteomes" id="UP000239406"/>
    </source>
</evidence>
<dbReference type="Gene3D" id="2.60.40.2470">
    <property type="entry name" value="SoxY domain"/>
    <property type="match status" value="1"/>
</dbReference>